<evidence type="ECO:0000313" key="2">
    <source>
        <dbReference type="EMBL" id="QIM17010.1"/>
    </source>
</evidence>
<name>A0A6G8FKK7_9MICO</name>
<sequence length="107" mass="10920">MITFIILAGLLLTLGAVWAHVGFMGDRSIAVFEENGDQAGPGRFSVGTGYSDIAAPMHLGGYVVQGVGAALMLRVVFDTARVAWASRASTKTGPAETPAAQPGGASL</sequence>
<dbReference type="AlphaFoldDB" id="A0A6G8FKK7"/>
<dbReference type="KEGG" id="lins:G7067_12310"/>
<feature type="region of interest" description="Disordered" evidence="1">
    <location>
        <begin position="87"/>
        <end position="107"/>
    </location>
</feature>
<dbReference type="EMBL" id="CP049934">
    <property type="protein sequence ID" value="QIM17010.1"/>
    <property type="molecule type" value="Genomic_DNA"/>
</dbReference>
<gene>
    <name evidence="2" type="ORF">G7067_12310</name>
</gene>
<keyword evidence="3" id="KW-1185">Reference proteome</keyword>
<accession>A0A6G8FKK7</accession>
<reference evidence="2 3" key="1">
    <citation type="submission" date="2020-03" db="EMBL/GenBank/DDBJ databases">
        <title>Leucobacter sp. nov., isolated from beetles.</title>
        <authorList>
            <person name="Hyun D.-W."/>
            <person name="Bae J.-W."/>
        </authorList>
    </citation>
    <scope>NUCLEOTIDE SEQUENCE [LARGE SCALE GENOMIC DNA]</scope>
    <source>
        <strain evidence="2 3">HDW9B</strain>
    </source>
</reference>
<protein>
    <submittedName>
        <fullName evidence="2">Uncharacterized protein</fullName>
    </submittedName>
</protein>
<evidence type="ECO:0000313" key="3">
    <source>
        <dbReference type="Proteomes" id="UP000501387"/>
    </source>
</evidence>
<dbReference type="Proteomes" id="UP000501387">
    <property type="component" value="Chromosome"/>
</dbReference>
<evidence type="ECO:0000256" key="1">
    <source>
        <dbReference type="SAM" id="MobiDB-lite"/>
    </source>
</evidence>
<organism evidence="2 3">
    <name type="scientific">Leucobacter insecticola</name>
    <dbReference type="NCBI Taxonomy" id="2714934"/>
    <lineage>
        <taxon>Bacteria</taxon>
        <taxon>Bacillati</taxon>
        <taxon>Actinomycetota</taxon>
        <taxon>Actinomycetes</taxon>
        <taxon>Micrococcales</taxon>
        <taxon>Microbacteriaceae</taxon>
        <taxon>Leucobacter</taxon>
    </lineage>
</organism>
<dbReference type="RefSeq" id="WP_166324853.1">
    <property type="nucleotide sequence ID" value="NZ_CP049934.1"/>
</dbReference>
<proteinExistence type="predicted"/>